<evidence type="ECO:0000313" key="2">
    <source>
        <dbReference type="Proteomes" id="UP001302662"/>
    </source>
</evidence>
<dbReference type="SUPFAM" id="SSF53067">
    <property type="entry name" value="Actin-like ATPase domain"/>
    <property type="match status" value="1"/>
</dbReference>
<accession>A0AA96VBM5</accession>
<keyword evidence="2" id="KW-1185">Reference proteome</keyword>
<dbReference type="Proteomes" id="UP001302662">
    <property type="component" value="Chromosome"/>
</dbReference>
<protein>
    <recommendedName>
        <fullName evidence="3">Methanogenesis marker 14 protein</fullName>
    </recommendedName>
</protein>
<dbReference type="Pfam" id="PF09887">
    <property type="entry name" value="DUF2114"/>
    <property type="match status" value="1"/>
</dbReference>
<evidence type="ECO:0000313" key="1">
    <source>
        <dbReference type="EMBL" id="WNY29340.1"/>
    </source>
</evidence>
<dbReference type="GeneID" id="85198032"/>
<evidence type="ECO:0008006" key="3">
    <source>
        <dbReference type="Google" id="ProtNLM"/>
    </source>
</evidence>
<name>A0AA96VBM5_9EURY</name>
<dbReference type="NCBIfam" id="TIGR03285">
    <property type="entry name" value="methan_mark_14"/>
    <property type="match status" value="1"/>
</dbReference>
<dbReference type="KEGG" id="mees:MmiEs2_15670"/>
<gene>
    <name evidence="1" type="ORF">MmiEs2_15670</name>
</gene>
<dbReference type="PIRSF" id="PIRSF016937">
    <property type="entry name" value="UCP016937"/>
    <property type="match status" value="1"/>
</dbReference>
<sequence length="472" mass="50940">MSVEHEFAGSRFLGKNFNLNKLKITDSSFVVASVEAGNTTTKCILTSTDLETGKTEIIGKCVRLTRDIQKPAKTADVFGKTIGGTELAKDTLAELVRDTIRQALFEKNLTADDVHFVVRSTGVTAESEHLEMIILALAEGCLLAGFPPRKMTGYLSLDNMPDKLRPYSYLDKVYFDGAVAGVRPPAGFGEGIVSNEMEGELAMAGLKEAGKQTGADFRNPCIAIDMGTTLSGRISDAGIPYARTIANFCGYAGAVADALIQNIDFEKKSAYELIPEETAAIEVNQNEIETAAAEVMKYVQVMKIPEKRSRFGPFAVNAAAAKKSGTILFGCDVGENGSDFEKLADIGKSVYQSGGLEAVAALTDEVMSEILVLLIQCVAKEKFIREETFIGITGRAGITGTKKEKIIQKLKNRKILENPEKKLIFAEDGLAHGAAVMARCMNSLGCPNNPVGGLRGGKCIMAERRKLQNMRH</sequence>
<reference evidence="1 2" key="1">
    <citation type="submission" date="2023-07" db="EMBL/GenBank/DDBJ databases">
        <title>Closed genome sequence of Methanimicrococcus sp. Es2.</title>
        <authorList>
            <person name="Protasov E."/>
            <person name="Platt K."/>
            <person name="Reeh H."/>
            <person name="Poehlein A."/>
            <person name="Daniel R."/>
            <person name="Brune A."/>
        </authorList>
    </citation>
    <scope>NUCLEOTIDE SEQUENCE [LARGE SCALE GENOMIC DNA]</scope>
    <source>
        <strain evidence="1 2">Es2</strain>
    </source>
</reference>
<dbReference type="RefSeq" id="WP_316559322.1">
    <property type="nucleotide sequence ID" value="NZ_CP131062.1"/>
</dbReference>
<dbReference type="InterPro" id="IPR008303">
    <property type="entry name" value="Methan_mark_14"/>
</dbReference>
<dbReference type="EMBL" id="CP131062">
    <property type="protein sequence ID" value="WNY29340.1"/>
    <property type="molecule type" value="Genomic_DNA"/>
</dbReference>
<organism evidence="1 2">
    <name type="scientific">Methanimicrococcus stummii</name>
    <dbReference type="NCBI Taxonomy" id="3028294"/>
    <lineage>
        <taxon>Archaea</taxon>
        <taxon>Methanobacteriati</taxon>
        <taxon>Methanobacteriota</taxon>
        <taxon>Stenosarchaea group</taxon>
        <taxon>Methanomicrobia</taxon>
        <taxon>Methanosarcinales</taxon>
        <taxon>Methanosarcinaceae</taxon>
        <taxon>Methanimicrococcus</taxon>
    </lineage>
</organism>
<dbReference type="AlphaFoldDB" id="A0AA96VBM5"/>
<dbReference type="InterPro" id="IPR043129">
    <property type="entry name" value="ATPase_NBD"/>
</dbReference>
<proteinExistence type="predicted"/>